<dbReference type="SUPFAM" id="SSF47473">
    <property type="entry name" value="EF-hand"/>
    <property type="match status" value="1"/>
</dbReference>
<reference evidence="2 3" key="1">
    <citation type="journal article" date="2008" name="Nature">
        <title>The genome of the model beetle and pest Tribolium castaneum.</title>
        <authorList>
            <consortium name="Tribolium Genome Sequencing Consortium"/>
            <person name="Richards S."/>
            <person name="Gibbs R.A."/>
            <person name="Weinstock G.M."/>
            <person name="Brown S.J."/>
            <person name="Denell R."/>
            <person name="Beeman R.W."/>
            <person name="Gibbs R."/>
            <person name="Beeman R.W."/>
            <person name="Brown S.J."/>
            <person name="Bucher G."/>
            <person name="Friedrich M."/>
            <person name="Grimmelikhuijzen C.J."/>
            <person name="Klingler M."/>
            <person name="Lorenzen M."/>
            <person name="Richards S."/>
            <person name="Roth S."/>
            <person name="Schroder R."/>
            <person name="Tautz D."/>
            <person name="Zdobnov E.M."/>
            <person name="Muzny D."/>
            <person name="Gibbs R.A."/>
            <person name="Weinstock G.M."/>
            <person name="Attaway T."/>
            <person name="Bell S."/>
            <person name="Buhay C.J."/>
            <person name="Chandrabose M.N."/>
            <person name="Chavez D."/>
            <person name="Clerk-Blankenburg K.P."/>
            <person name="Cree A."/>
            <person name="Dao M."/>
            <person name="Davis C."/>
            <person name="Chacko J."/>
            <person name="Dinh H."/>
            <person name="Dugan-Rocha S."/>
            <person name="Fowler G."/>
            <person name="Garner T.T."/>
            <person name="Garnes J."/>
            <person name="Gnirke A."/>
            <person name="Hawes A."/>
            <person name="Hernandez J."/>
            <person name="Hines S."/>
            <person name="Holder M."/>
            <person name="Hume J."/>
            <person name="Jhangiani S.N."/>
            <person name="Joshi V."/>
            <person name="Khan Z.M."/>
            <person name="Jackson L."/>
            <person name="Kovar C."/>
            <person name="Kowis A."/>
            <person name="Lee S."/>
            <person name="Lewis L.R."/>
            <person name="Margolis J."/>
            <person name="Morgan M."/>
            <person name="Nazareth L.V."/>
            <person name="Nguyen N."/>
            <person name="Okwuonu G."/>
            <person name="Parker D."/>
            <person name="Richards S."/>
            <person name="Ruiz S.J."/>
            <person name="Santibanez J."/>
            <person name="Savard J."/>
            <person name="Scherer S.E."/>
            <person name="Schneider B."/>
            <person name="Sodergren E."/>
            <person name="Tautz D."/>
            <person name="Vattahil S."/>
            <person name="Villasana D."/>
            <person name="White C.S."/>
            <person name="Wright R."/>
            <person name="Park Y."/>
            <person name="Beeman R.W."/>
            <person name="Lord J."/>
            <person name="Oppert B."/>
            <person name="Lorenzen M."/>
            <person name="Brown S."/>
            <person name="Wang L."/>
            <person name="Savard J."/>
            <person name="Tautz D."/>
            <person name="Richards S."/>
            <person name="Weinstock G."/>
            <person name="Gibbs R.A."/>
            <person name="Liu Y."/>
            <person name="Worley K."/>
            <person name="Weinstock G."/>
            <person name="Elsik C.G."/>
            <person name="Reese J.T."/>
            <person name="Elhaik E."/>
            <person name="Landan G."/>
            <person name="Graur D."/>
            <person name="Arensburger P."/>
            <person name="Atkinson P."/>
            <person name="Beeman R.W."/>
            <person name="Beidler J."/>
            <person name="Brown S.J."/>
            <person name="Demuth J.P."/>
            <person name="Drury D.W."/>
            <person name="Du Y.Z."/>
            <person name="Fujiwara H."/>
            <person name="Lorenzen M."/>
            <person name="Maselli V."/>
            <person name="Osanai M."/>
            <person name="Park Y."/>
            <person name="Robertson H.M."/>
            <person name="Tu Z."/>
            <person name="Wang J.J."/>
            <person name="Wang S."/>
            <person name="Richards S."/>
            <person name="Song H."/>
            <person name="Zhang L."/>
            <person name="Sodergren E."/>
            <person name="Werner D."/>
            <person name="Stanke M."/>
            <person name="Morgenstern B."/>
            <person name="Solovyev V."/>
            <person name="Kosarev P."/>
            <person name="Brown G."/>
            <person name="Chen H.C."/>
            <person name="Ermolaeva O."/>
            <person name="Hlavina W."/>
            <person name="Kapustin Y."/>
            <person name="Kiryutin B."/>
            <person name="Kitts P."/>
            <person name="Maglott D."/>
            <person name="Pruitt K."/>
            <person name="Sapojnikov V."/>
            <person name="Souvorov A."/>
            <person name="Mackey A.J."/>
            <person name="Waterhouse R.M."/>
            <person name="Wyder S."/>
            <person name="Zdobnov E.M."/>
            <person name="Zdobnov E.M."/>
            <person name="Wyder S."/>
            <person name="Kriventseva E.V."/>
            <person name="Kadowaki T."/>
            <person name="Bork P."/>
            <person name="Aranda M."/>
            <person name="Bao R."/>
            <person name="Beermann A."/>
            <person name="Berns N."/>
            <person name="Bolognesi R."/>
            <person name="Bonneton F."/>
            <person name="Bopp D."/>
            <person name="Brown S.J."/>
            <person name="Bucher G."/>
            <person name="Butts T."/>
            <person name="Chaumot A."/>
            <person name="Denell R.E."/>
            <person name="Ferrier D.E."/>
            <person name="Friedrich M."/>
            <person name="Gordon C.M."/>
            <person name="Jindra M."/>
            <person name="Klingler M."/>
            <person name="Lan Q."/>
            <person name="Lattorff H.M."/>
            <person name="Laudet V."/>
            <person name="von Levetsow C."/>
            <person name="Liu Z."/>
            <person name="Lutz R."/>
            <person name="Lynch J.A."/>
            <person name="da Fonseca R.N."/>
            <person name="Posnien N."/>
            <person name="Reuter R."/>
            <person name="Roth S."/>
            <person name="Savard J."/>
            <person name="Schinko J.B."/>
            <person name="Schmitt C."/>
            <person name="Schoppmeier M."/>
            <person name="Schroder R."/>
            <person name="Shippy T.D."/>
            <person name="Simonnet F."/>
            <person name="Marques-Souza H."/>
            <person name="Tautz D."/>
            <person name="Tomoyasu Y."/>
            <person name="Trauner J."/>
            <person name="Van der Zee M."/>
            <person name="Vervoort M."/>
            <person name="Wittkopp N."/>
            <person name="Wimmer E.A."/>
            <person name="Yang X."/>
            <person name="Jones A.K."/>
            <person name="Sattelle D.B."/>
            <person name="Ebert P.R."/>
            <person name="Nelson D."/>
            <person name="Scott J.G."/>
            <person name="Beeman R.W."/>
            <person name="Muthukrishnan S."/>
            <person name="Kramer K.J."/>
            <person name="Arakane Y."/>
            <person name="Beeman R.W."/>
            <person name="Zhu Q."/>
            <person name="Hogenkamp D."/>
            <person name="Dixit R."/>
            <person name="Oppert B."/>
            <person name="Jiang H."/>
            <person name="Zou Z."/>
            <person name="Marshall J."/>
            <person name="Elpidina E."/>
            <person name="Vinokurov K."/>
            <person name="Oppert C."/>
            <person name="Zou Z."/>
            <person name="Evans J."/>
            <person name="Lu Z."/>
            <person name="Zhao P."/>
            <person name="Sumathipala N."/>
            <person name="Altincicek B."/>
            <person name="Vilcinskas A."/>
            <person name="Williams M."/>
            <person name="Hultmark D."/>
            <person name="Hetru C."/>
            <person name="Jiang H."/>
            <person name="Grimmelikhuijzen C.J."/>
            <person name="Hauser F."/>
            <person name="Cazzamali G."/>
            <person name="Williamson M."/>
            <person name="Park Y."/>
            <person name="Li B."/>
            <person name="Tanaka Y."/>
            <person name="Predel R."/>
            <person name="Neupert S."/>
            <person name="Schachtner J."/>
            <person name="Verleyen P."/>
            <person name="Raible F."/>
            <person name="Bork P."/>
            <person name="Friedrich M."/>
            <person name="Walden K.K."/>
            <person name="Robertson H.M."/>
            <person name="Angeli S."/>
            <person name="Foret S."/>
            <person name="Bucher G."/>
            <person name="Schuetz S."/>
            <person name="Maleszka R."/>
            <person name="Wimmer E.A."/>
            <person name="Beeman R.W."/>
            <person name="Lorenzen M."/>
            <person name="Tomoyasu Y."/>
            <person name="Miller S.C."/>
            <person name="Grossmann D."/>
            <person name="Bucher G."/>
        </authorList>
    </citation>
    <scope>NUCLEOTIDE SEQUENCE [LARGE SCALE GENOMIC DNA]</scope>
    <source>
        <strain evidence="2 3">Georgia GA2</strain>
    </source>
</reference>
<evidence type="ECO:0000313" key="3">
    <source>
        <dbReference type="Proteomes" id="UP000007266"/>
    </source>
</evidence>
<comment type="similarity">
    <text evidence="1">Belongs to the TPPP family.</text>
</comment>
<dbReference type="Proteomes" id="UP000007266">
    <property type="component" value="Linkage group 2"/>
</dbReference>
<evidence type="ECO:0000313" key="2">
    <source>
        <dbReference type="EMBL" id="EEZ98749.1"/>
    </source>
</evidence>
<dbReference type="InterPro" id="IPR011992">
    <property type="entry name" value="EF-hand-dom_pair"/>
</dbReference>
<dbReference type="PhylomeDB" id="D6WBV3"/>
<dbReference type="OrthoDB" id="548799at2759"/>
<dbReference type="InterPro" id="IPR008907">
    <property type="entry name" value="TPP/p25"/>
</dbReference>
<proteinExistence type="inferred from homology"/>
<sequence length="92" mass="10611">MPGCGKNVQNQFEALTKLANSYQKITLEQINKWLTDAKLMSEKIKPEDTKSCFDKFKSETIDFATFHKFLHELSERKGIPISELEEKLAPCM</sequence>
<dbReference type="eggNOG" id="KOG4070">
    <property type="taxonomic scope" value="Eukaryota"/>
</dbReference>
<dbReference type="Pfam" id="PF05517">
    <property type="entry name" value="p25-alpha"/>
    <property type="match status" value="1"/>
</dbReference>
<dbReference type="Gene3D" id="1.10.238.10">
    <property type="entry name" value="EF-hand"/>
    <property type="match status" value="1"/>
</dbReference>
<name>D6WBV3_TRICA</name>
<dbReference type="EMBL" id="KQ971314">
    <property type="protein sequence ID" value="EEZ98749.1"/>
    <property type="molecule type" value="Genomic_DNA"/>
</dbReference>
<dbReference type="GO" id="GO:0046785">
    <property type="term" value="P:microtubule polymerization"/>
    <property type="evidence" value="ECO:0007669"/>
    <property type="project" value="InterPro"/>
</dbReference>
<dbReference type="HOGENOM" id="CLU_161599_0_0_1"/>
<organism evidence="2 3">
    <name type="scientific">Tribolium castaneum</name>
    <name type="common">Red flour beetle</name>
    <dbReference type="NCBI Taxonomy" id="7070"/>
    <lineage>
        <taxon>Eukaryota</taxon>
        <taxon>Metazoa</taxon>
        <taxon>Ecdysozoa</taxon>
        <taxon>Arthropoda</taxon>
        <taxon>Hexapoda</taxon>
        <taxon>Insecta</taxon>
        <taxon>Pterygota</taxon>
        <taxon>Neoptera</taxon>
        <taxon>Endopterygota</taxon>
        <taxon>Coleoptera</taxon>
        <taxon>Polyphaga</taxon>
        <taxon>Cucujiformia</taxon>
        <taxon>Tenebrionidae</taxon>
        <taxon>Tenebrionidae incertae sedis</taxon>
        <taxon>Tribolium</taxon>
    </lineage>
</organism>
<accession>D6WBV3</accession>
<protein>
    <submittedName>
        <fullName evidence="2">TPPP family protein CG45057-like Protein</fullName>
    </submittedName>
</protein>
<evidence type="ECO:0000256" key="1">
    <source>
        <dbReference type="ARBA" id="ARBA00010994"/>
    </source>
</evidence>
<reference evidence="2 3" key="2">
    <citation type="journal article" date="2010" name="Nucleic Acids Res.">
        <title>BeetleBase in 2010: revisions to provide comprehensive genomic information for Tribolium castaneum.</title>
        <authorList>
            <person name="Kim H.S."/>
            <person name="Murphy T."/>
            <person name="Xia J."/>
            <person name="Caragea D."/>
            <person name="Park Y."/>
            <person name="Beeman R.W."/>
            <person name="Lorenzen M.D."/>
            <person name="Butcher S."/>
            <person name="Manak J.R."/>
            <person name="Brown S.J."/>
        </authorList>
    </citation>
    <scope>GENOME REANNOTATION</scope>
    <source>
        <strain evidence="2 3">Georgia GA2</strain>
    </source>
</reference>
<gene>
    <name evidence="2" type="primary">AUGUSTUS-3.0.2_01309</name>
    <name evidence="2" type="ORF">TcasGA2_TC001309</name>
</gene>
<dbReference type="AlphaFoldDB" id="D6WBV3"/>
<dbReference type="GO" id="GO:0015631">
    <property type="term" value="F:tubulin binding"/>
    <property type="evidence" value="ECO:0007669"/>
    <property type="project" value="InterPro"/>
</dbReference>
<keyword evidence="3" id="KW-1185">Reference proteome</keyword>
<dbReference type="KEGG" id="tca:103312172"/>